<sequence length="268" mass="30185">MTLQEPAALRASMLRIEGPDALRFAHVQFTSHVLSLEIGAWQWSAWLDARGRVHRLFHLLRPDEHHLLLALRGGDAEIMVERLHRFVFRDKVTLQALPPLAVHDDDALAEGIVQQDNEDLRLGMGDHGLRLSPEERHDTAWRRRAIERGEPWLPDAFADTFLPPALGLRRLRAMQLDKGCFPGQEIAARLHYRGGHKHALMHVRLAENTQPGSTLEVQIDHGEPVSLEVLDCIGNEALVVAHERAQSVLPRGLEAATQPPYIVRVFAP</sequence>
<dbReference type="PANTHER" id="PTHR22602">
    <property type="entry name" value="TRANSFERASE CAF17, MITOCHONDRIAL-RELATED"/>
    <property type="match status" value="1"/>
</dbReference>
<dbReference type="InterPro" id="IPR045179">
    <property type="entry name" value="YgfZ/GcvT"/>
</dbReference>
<proteinExistence type="predicted"/>
<dbReference type="PANTHER" id="PTHR22602:SF0">
    <property type="entry name" value="TRANSFERASE CAF17, MITOCHONDRIAL-RELATED"/>
    <property type="match status" value="1"/>
</dbReference>
<dbReference type="Gene3D" id="3.30.1360.120">
    <property type="entry name" value="Probable tRNA modification gtpase trme, domain 1"/>
    <property type="match status" value="2"/>
</dbReference>
<dbReference type="RefSeq" id="WP_168608140.1">
    <property type="nucleotide sequence ID" value="NZ_JAAZQD010000001.1"/>
</dbReference>
<dbReference type="InterPro" id="IPR017703">
    <property type="entry name" value="YgfZ/GCV_T_CS"/>
</dbReference>
<dbReference type="EMBL" id="JAAZQD010000001">
    <property type="protein sequence ID" value="NKZ37527.1"/>
    <property type="molecule type" value="Genomic_DNA"/>
</dbReference>
<name>A0A846ZIH3_9GAMM</name>
<protein>
    <submittedName>
        <fullName evidence="2">Folate-binding protein</fullName>
    </submittedName>
</protein>
<evidence type="ECO:0000313" key="2">
    <source>
        <dbReference type="EMBL" id="NKZ37527.1"/>
    </source>
</evidence>
<evidence type="ECO:0000256" key="1">
    <source>
        <dbReference type="ARBA" id="ARBA00022946"/>
    </source>
</evidence>
<dbReference type="InterPro" id="IPR027266">
    <property type="entry name" value="TrmE/GcvT-like"/>
</dbReference>
<keyword evidence="3" id="KW-1185">Reference proteome</keyword>
<accession>A0A846ZIH3</accession>
<keyword evidence="1" id="KW-0809">Transit peptide</keyword>
<dbReference type="GO" id="GO:0016226">
    <property type="term" value="P:iron-sulfur cluster assembly"/>
    <property type="evidence" value="ECO:0007669"/>
    <property type="project" value="TreeGrafter"/>
</dbReference>
<dbReference type="AlphaFoldDB" id="A0A846ZIH3"/>
<evidence type="ECO:0000313" key="3">
    <source>
        <dbReference type="Proteomes" id="UP000541636"/>
    </source>
</evidence>
<dbReference type="NCBIfam" id="TIGR03317">
    <property type="entry name" value="ygfZ_signature"/>
    <property type="match status" value="1"/>
</dbReference>
<reference evidence="2 3" key="1">
    <citation type="journal article" date="2017" name="Int. J. Syst. Evol. Microbiol.">
        <title>Oleiagrimonas citrea sp. nov., a marine bacterium isolated from tidal flat sediment and emended description of the genus Oleiagrimonas Fang et al. 2015 and Oleiagrimonas soli.</title>
        <authorList>
            <person name="Yang S.H."/>
            <person name="Seo H.S."/>
            <person name="Seong C.N."/>
            <person name="Kwon K.K."/>
        </authorList>
    </citation>
    <scope>NUCLEOTIDE SEQUENCE [LARGE SCALE GENOMIC DNA]</scope>
    <source>
        <strain evidence="2 3">MEBiC09124</strain>
    </source>
</reference>
<comment type="caution">
    <text evidence="2">The sequence shown here is derived from an EMBL/GenBank/DDBJ whole genome shotgun (WGS) entry which is preliminary data.</text>
</comment>
<gene>
    <name evidence="2" type="ORF">HF690_01005</name>
</gene>
<dbReference type="Proteomes" id="UP000541636">
    <property type="component" value="Unassembled WGS sequence"/>
</dbReference>
<dbReference type="SUPFAM" id="SSF103025">
    <property type="entry name" value="Folate-binding domain"/>
    <property type="match status" value="1"/>
</dbReference>
<organism evidence="2 3">
    <name type="scientific">Oleiagrimonas citrea</name>
    <dbReference type="NCBI Taxonomy" id="1665687"/>
    <lineage>
        <taxon>Bacteria</taxon>
        <taxon>Pseudomonadati</taxon>
        <taxon>Pseudomonadota</taxon>
        <taxon>Gammaproteobacteria</taxon>
        <taxon>Lysobacterales</taxon>
        <taxon>Rhodanobacteraceae</taxon>
        <taxon>Oleiagrimonas</taxon>
    </lineage>
</organism>